<sequence length="97" mass="11407">MKNKKFKASFLLDALTSFGLILTLILLFLPFTINQHQQFRNEIHIAEMNRILITAIHRFKTKELTQGVEIEHYNIKSDYKEICIIDSEIGKKQCIQK</sequence>
<dbReference type="EMBL" id="BKAR01000014">
    <property type="protein sequence ID" value="GEP84734.1"/>
    <property type="molecule type" value="Genomic_DNA"/>
</dbReference>
<dbReference type="AlphaFoldDB" id="A0A512QMQ9"/>
<evidence type="ECO:0008006" key="4">
    <source>
        <dbReference type="Google" id="ProtNLM"/>
    </source>
</evidence>
<evidence type="ECO:0000256" key="1">
    <source>
        <dbReference type="SAM" id="Phobius"/>
    </source>
</evidence>
<comment type="caution">
    <text evidence="2">The sequence shown here is derived from an EMBL/GenBank/DDBJ whole genome shotgun (WGS) entry which is preliminary data.</text>
</comment>
<keyword evidence="3" id="KW-1185">Reference proteome</keyword>
<feature type="transmembrane region" description="Helical" evidence="1">
    <location>
        <begin position="12"/>
        <end position="33"/>
    </location>
</feature>
<proteinExistence type="predicted"/>
<evidence type="ECO:0000313" key="2">
    <source>
        <dbReference type="EMBL" id="GEP84734.1"/>
    </source>
</evidence>
<keyword evidence="1" id="KW-1133">Transmembrane helix</keyword>
<protein>
    <recommendedName>
        <fullName evidence="4">Late competence protein ComGE</fullName>
    </recommendedName>
</protein>
<organism evidence="2 3">
    <name type="scientific">Staphylococcus piscifermentans</name>
    <dbReference type="NCBI Taxonomy" id="70258"/>
    <lineage>
        <taxon>Bacteria</taxon>
        <taxon>Bacillati</taxon>
        <taxon>Bacillota</taxon>
        <taxon>Bacilli</taxon>
        <taxon>Bacillales</taxon>
        <taxon>Staphylococcaceae</taxon>
        <taxon>Staphylococcus</taxon>
    </lineage>
</organism>
<evidence type="ECO:0000313" key="3">
    <source>
        <dbReference type="Proteomes" id="UP000321736"/>
    </source>
</evidence>
<reference evidence="2 3" key="1">
    <citation type="submission" date="2019-07" db="EMBL/GenBank/DDBJ databases">
        <title>Whole genome shotgun sequence of Staphylococcus piscifermentans NBRC 109625.</title>
        <authorList>
            <person name="Hosoyama A."/>
            <person name="Uohara A."/>
            <person name="Ohji S."/>
            <person name="Ichikawa N."/>
        </authorList>
    </citation>
    <scope>NUCLEOTIDE SEQUENCE [LARGE SCALE GENOMIC DNA]</scope>
    <source>
        <strain evidence="2 3">NBRC 109625</strain>
    </source>
</reference>
<keyword evidence="1" id="KW-0812">Transmembrane</keyword>
<accession>A0A512QMQ9</accession>
<name>A0A512QMQ9_9STAP</name>
<keyword evidence="1" id="KW-0472">Membrane</keyword>
<gene>
    <name evidence="2" type="ORF">SPI02_13190</name>
</gene>
<dbReference type="Proteomes" id="UP000321736">
    <property type="component" value="Unassembled WGS sequence"/>
</dbReference>